<feature type="region of interest" description="Disordered" evidence="1">
    <location>
        <begin position="303"/>
        <end position="323"/>
    </location>
</feature>
<comment type="caution">
    <text evidence="2">The sequence shown here is derived from an EMBL/GenBank/DDBJ whole genome shotgun (WGS) entry which is preliminary data.</text>
</comment>
<proteinExistence type="predicted"/>
<organism evidence="2 3">
    <name type="scientific">Gibberella intermedia</name>
    <name type="common">Bulb rot disease fungus</name>
    <name type="synonym">Fusarium proliferatum</name>
    <dbReference type="NCBI Taxonomy" id="948311"/>
    <lineage>
        <taxon>Eukaryota</taxon>
        <taxon>Fungi</taxon>
        <taxon>Dikarya</taxon>
        <taxon>Ascomycota</taxon>
        <taxon>Pezizomycotina</taxon>
        <taxon>Sordariomycetes</taxon>
        <taxon>Hypocreomycetidae</taxon>
        <taxon>Hypocreales</taxon>
        <taxon>Nectriaceae</taxon>
        <taxon>Fusarium</taxon>
        <taxon>Fusarium fujikuroi species complex</taxon>
    </lineage>
</organism>
<accession>A0A365MVP1</accession>
<feature type="region of interest" description="Disordered" evidence="1">
    <location>
        <begin position="1"/>
        <end position="84"/>
    </location>
</feature>
<dbReference type="EMBL" id="PKMI01000039">
    <property type="protein sequence ID" value="RBA12617.1"/>
    <property type="molecule type" value="Genomic_DNA"/>
</dbReference>
<dbReference type="AlphaFoldDB" id="A0A365MVP1"/>
<dbReference type="PANTHER" id="PTHR38166:SF1">
    <property type="entry name" value="C2H2-TYPE DOMAIN-CONTAINING PROTEIN"/>
    <property type="match status" value="1"/>
</dbReference>
<feature type="compositionally biased region" description="Basic and acidic residues" evidence="1">
    <location>
        <begin position="1"/>
        <end position="13"/>
    </location>
</feature>
<evidence type="ECO:0000313" key="3">
    <source>
        <dbReference type="Proteomes" id="UP000251714"/>
    </source>
</evidence>
<gene>
    <name evidence="2" type="ORF">FPRO05_04067</name>
</gene>
<name>A0A365MVP1_GIBIN</name>
<dbReference type="Proteomes" id="UP000251714">
    <property type="component" value="Unassembled WGS sequence"/>
</dbReference>
<evidence type="ECO:0000256" key="1">
    <source>
        <dbReference type="SAM" id="MobiDB-lite"/>
    </source>
</evidence>
<feature type="compositionally biased region" description="Basic and acidic residues" evidence="1">
    <location>
        <begin position="53"/>
        <end position="84"/>
    </location>
</feature>
<protein>
    <submittedName>
        <fullName evidence="2">Uncharacterized protein</fullName>
    </submittedName>
</protein>
<evidence type="ECO:0000313" key="2">
    <source>
        <dbReference type="EMBL" id="RBA12617.1"/>
    </source>
</evidence>
<dbReference type="PANTHER" id="PTHR38166">
    <property type="entry name" value="C2H2-TYPE DOMAIN-CONTAINING PROTEIN-RELATED"/>
    <property type="match status" value="1"/>
</dbReference>
<sequence>MDFPHRPGVDPDGKSLPNPDVTRAAGSGLGTERPKMLGNPLNRSRIPAWQMRFHNEQGQRDKKEHQQKGHDDKADRGGTDSQDVKAVKAAAPRYPLHRYPPPQFFACPFAKYDPARYMSCLGLILCRPSDITQHISRLHVLRDDVPESRPNIRPDKICVYCTWCRQEFHGQGAERRLRDHTTACKASKQPASIAEAGVLLPHEYESLLSVRDMAYSSTEKWNAIWHTCFPQTPAPSPYVEIAVSRAEVQRILEQLLASPAANPWSSMEIKQSVIERALVAIYAGLPFTEPEPHITDASTIVSTNQSTHDESNEGSSTPPESVVGVDDMEQWTRPLKNAILDIDHEKVHDILRNSFDKVTVGEYSWLSELKVLGLSMDEIADELLERAQHGPWIYSKIDVHEVGSYVHGFHLQRCLHTSRDDETMRVISLHSSHGLMSIETDRDISIRETIGYLCGVGGVSPMPSGSHNLQFGPVIFENANSTAIVSLMTSQSAQAVPHVLQHLHKAIGALQEVGGCCDSFSFLARRESFVELERICPDFTSELGPLVSLTNSEPTIEGLNQQLRDSLTAQFLSLAFALYAQGHCEPFGPFFLDTPLKRILLLGNQIWGTSFTGPCILATPVDLSCFGEMIQRRVFAFQYFDNFERSRVLSDCDKKFDLKACPEDLLDTWGPGDFIMPKDDTENLHATSIGGGLITSVSIEAESNQLPVLHWSSVSEDNMKVTSVFPRHEKMVIGSRVSINLACRMTPQEQVRVAIPWLKELGTFPSYWELSERQLGLGLQAGQNAVGIVNFTQTWVKRLGQTKKSSILSKRYLAIADLEAPFAVQVSFCTGISRRVPLRELLADVLPFYVADLATQPCHWKRLQDSNICIMLRDTDFRTRYQELDRELQAEFETLAIATLFVLQDTGVDRKGENFVVGCIPQGLGAQCFKIRIEKESFWARILADSEDVATFAYMATSCFETDLVKCRGPNEQWMNTTALFSTAVSLFQDHMAAQGTIVQQTNWTLKDSEAHLIGRVDAPLLVRVIRKNMQDEPELLVSLSTIITPFLRRWSRKQGYKRPWRLRESRAIDYQHQLAENVVVIADFTTS</sequence>
<reference evidence="2 3" key="1">
    <citation type="submission" date="2017-12" db="EMBL/GenBank/DDBJ databases">
        <title>Genome sequence of the mycotoxigenic crop pathogen Fusarium proliferatum, strain ITEM 2341 from Date Palm.</title>
        <authorList>
            <person name="Almiman B.F."/>
            <person name="Shittu T.A."/>
            <person name="Muthumeenakshi S."/>
            <person name="Baroncelli R."/>
            <person name="Sreenivasaprasada S."/>
        </authorList>
    </citation>
    <scope>NUCLEOTIDE SEQUENCE [LARGE SCALE GENOMIC DNA]</scope>
    <source>
        <strain evidence="2 3">ITEM 2341</strain>
    </source>
</reference>